<gene>
    <name evidence="2" type="ORF">VFPBJ_11105</name>
</gene>
<proteinExistence type="predicted"/>
<dbReference type="EMBL" id="LSBH01000013">
    <property type="protein sequence ID" value="OAQ65712.1"/>
    <property type="molecule type" value="Genomic_DNA"/>
</dbReference>
<evidence type="ECO:0000256" key="1">
    <source>
        <dbReference type="SAM" id="MobiDB-lite"/>
    </source>
</evidence>
<evidence type="ECO:0000313" key="3">
    <source>
        <dbReference type="Proteomes" id="UP000078240"/>
    </source>
</evidence>
<reference evidence="2 3" key="1">
    <citation type="submission" date="2016-01" db="EMBL/GenBank/DDBJ databases">
        <title>Biosynthesis of antibiotic leucinostatins and their inhibition on Phytophthora in bio-control Purpureocillium lilacinum.</title>
        <authorList>
            <person name="Wang G."/>
            <person name="Liu Z."/>
            <person name="Lin R."/>
            <person name="Li E."/>
            <person name="Mao Z."/>
            <person name="Ling J."/>
            <person name="Yin W."/>
            <person name="Xie B."/>
        </authorList>
    </citation>
    <scope>NUCLEOTIDE SEQUENCE [LARGE SCALE GENOMIC DNA]</scope>
    <source>
        <strain evidence="2">PLBJ-1</strain>
    </source>
</reference>
<dbReference type="Proteomes" id="UP000078240">
    <property type="component" value="Unassembled WGS sequence"/>
</dbReference>
<comment type="caution">
    <text evidence="2">The sequence shown here is derived from an EMBL/GenBank/DDBJ whole genome shotgun (WGS) entry which is preliminary data.</text>
</comment>
<name>A0A179FJJ3_PURLI</name>
<protein>
    <recommendedName>
        <fullName evidence="4">Fungal zn(2)-Cys(6) binuclear cluster domain-containing protein</fullName>
    </recommendedName>
</protein>
<evidence type="ECO:0008006" key="4">
    <source>
        <dbReference type="Google" id="ProtNLM"/>
    </source>
</evidence>
<sequence>MCDNCRARGLRCVFELAGNIWPSIAEKNAINRRNALLGASHPAVRMAREMALARRGANTRRHLQQHHMPFKRSRDGVTEVPSSSCQNAPSTVMFDHVEAATQDRGGVKKEVDAGVLDCASAGHTGRGNECNTKDQCLMRWCSKMQHAEASSSWEGLVSALCTQLRSCDILSRSEPDMERYKAY</sequence>
<feature type="compositionally biased region" description="Basic residues" evidence="1">
    <location>
        <begin position="60"/>
        <end position="71"/>
    </location>
</feature>
<evidence type="ECO:0000313" key="2">
    <source>
        <dbReference type="EMBL" id="OAQ65712.1"/>
    </source>
</evidence>
<accession>A0A179FJJ3</accession>
<feature type="region of interest" description="Disordered" evidence="1">
    <location>
        <begin position="60"/>
        <end position="82"/>
    </location>
</feature>
<dbReference type="AlphaFoldDB" id="A0A179FJJ3"/>
<organism evidence="2 3">
    <name type="scientific">Purpureocillium lilacinum</name>
    <name type="common">Paecilomyces lilacinus</name>
    <dbReference type="NCBI Taxonomy" id="33203"/>
    <lineage>
        <taxon>Eukaryota</taxon>
        <taxon>Fungi</taxon>
        <taxon>Dikarya</taxon>
        <taxon>Ascomycota</taxon>
        <taxon>Pezizomycotina</taxon>
        <taxon>Sordariomycetes</taxon>
        <taxon>Hypocreomycetidae</taxon>
        <taxon>Hypocreales</taxon>
        <taxon>Ophiocordycipitaceae</taxon>
        <taxon>Purpureocillium</taxon>
    </lineage>
</organism>